<proteinExistence type="predicted"/>
<comment type="caution">
    <text evidence="1">The sequence shown here is derived from an EMBL/GenBank/DDBJ whole genome shotgun (WGS) entry which is preliminary data.</text>
</comment>
<sequence>MRRLFGVEMADFQSWSSFVKLMNRPEDPSSLAAFRILF</sequence>
<gene>
    <name evidence="1" type="ORF">BYL167_LOCUS30344</name>
</gene>
<protein>
    <submittedName>
        <fullName evidence="1">Uncharacterized protein</fullName>
    </submittedName>
</protein>
<feature type="non-terminal residue" evidence="1">
    <location>
        <position position="38"/>
    </location>
</feature>
<reference evidence="1" key="1">
    <citation type="submission" date="2021-02" db="EMBL/GenBank/DDBJ databases">
        <authorList>
            <person name="Nowell W R."/>
        </authorList>
    </citation>
    <scope>NUCLEOTIDE SEQUENCE</scope>
</reference>
<organism evidence="1 2">
    <name type="scientific">Rotaria magnacalcarata</name>
    <dbReference type="NCBI Taxonomy" id="392030"/>
    <lineage>
        <taxon>Eukaryota</taxon>
        <taxon>Metazoa</taxon>
        <taxon>Spiralia</taxon>
        <taxon>Gnathifera</taxon>
        <taxon>Rotifera</taxon>
        <taxon>Eurotatoria</taxon>
        <taxon>Bdelloidea</taxon>
        <taxon>Philodinida</taxon>
        <taxon>Philodinidae</taxon>
        <taxon>Rotaria</taxon>
    </lineage>
</organism>
<evidence type="ECO:0000313" key="2">
    <source>
        <dbReference type="Proteomes" id="UP000681967"/>
    </source>
</evidence>
<evidence type="ECO:0000313" key="1">
    <source>
        <dbReference type="EMBL" id="CAF4371654.1"/>
    </source>
</evidence>
<dbReference type="AlphaFoldDB" id="A0A8S2V355"/>
<accession>A0A8S2V355</accession>
<dbReference type="EMBL" id="CAJOBH010049436">
    <property type="protein sequence ID" value="CAF4371654.1"/>
    <property type="molecule type" value="Genomic_DNA"/>
</dbReference>
<dbReference type="Proteomes" id="UP000681967">
    <property type="component" value="Unassembled WGS sequence"/>
</dbReference>
<name>A0A8S2V355_9BILA</name>